<comment type="function">
    <text evidence="6">Involved in transvection phenomena (= synapsis-dependent gene expression), where the synaptic pairing of chromosomes carrying genes with which zeste interacts influences the expression of these genes. Zeste binds to DNA and stimulates transcription from a nearby promoter.</text>
</comment>
<keyword evidence="4" id="KW-0238">DNA-binding</keyword>
<dbReference type="Proteomes" id="UP000095300">
    <property type="component" value="Unassembled WGS sequence"/>
</dbReference>
<gene>
    <name evidence="9" type="primary">106087964</name>
</gene>
<feature type="compositionally biased region" description="Acidic residues" evidence="7">
    <location>
        <begin position="37"/>
        <end position="53"/>
    </location>
</feature>
<dbReference type="PANTHER" id="PTHR21411">
    <property type="entry name" value="APONTIC"/>
    <property type="match status" value="1"/>
</dbReference>
<dbReference type="STRING" id="35570.A0A1I8Q724"/>
<feature type="region of interest" description="Disordered" evidence="7">
    <location>
        <begin position="247"/>
        <end position="273"/>
    </location>
</feature>
<accession>A0A1I8Q724</accession>
<evidence type="ECO:0000256" key="5">
    <source>
        <dbReference type="ARBA" id="ARBA00023163"/>
    </source>
</evidence>
<evidence type="ECO:0000313" key="10">
    <source>
        <dbReference type="Proteomes" id="UP000095300"/>
    </source>
</evidence>
<protein>
    <recommendedName>
        <fullName evidence="2">Regulatory protein zeste</fullName>
    </recommendedName>
</protein>
<feature type="domain" description="Myb/SANT-like DNA-binding" evidence="8">
    <location>
        <begin position="105"/>
        <end position="182"/>
    </location>
</feature>
<evidence type="ECO:0000256" key="2">
    <source>
        <dbReference type="ARBA" id="ARBA00016807"/>
    </source>
</evidence>
<keyword evidence="10" id="KW-1185">Reference proteome</keyword>
<dbReference type="Pfam" id="PF13873">
    <property type="entry name" value="Myb_DNA-bind_5"/>
    <property type="match status" value="1"/>
</dbReference>
<dbReference type="PANTHER" id="PTHR21411:SF0">
    <property type="entry name" value="REGULATORY PROTEIN ZESTE"/>
    <property type="match status" value="1"/>
</dbReference>
<dbReference type="VEuPathDB" id="VectorBase:SCAU014448"/>
<name>A0A1I8Q724_STOCA</name>
<proteinExistence type="predicted"/>
<reference evidence="9" key="2">
    <citation type="submission" date="2020-05" db="UniProtKB">
        <authorList>
            <consortium name="EnsemblMetazoa"/>
        </authorList>
    </citation>
    <scope>IDENTIFICATION</scope>
    <source>
        <strain evidence="9">USDA</strain>
    </source>
</reference>
<evidence type="ECO:0000256" key="6">
    <source>
        <dbReference type="ARBA" id="ARBA00025466"/>
    </source>
</evidence>
<reference evidence="10" key="1">
    <citation type="submission" date="2015-05" db="EMBL/GenBank/DDBJ databases">
        <authorList>
            <person name="Wilson R.K."/>
            <person name="Warren W.C."/>
            <person name="Olafson P."/>
        </authorList>
    </citation>
    <scope>NUCLEOTIDE SEQUENCE [LARGE SCALE GENOMIC DNA]</scope>
    <source>
        <strain evidence="10">USDA</strain>
    </source>
</reference>
<organism evidence="9 10">
    <name type="scientific">Stomoxys calcitrans</name>
    <name type="common">Stable fly</name>
    <name type="synonym">Conops calcitrans</name>
    <dbReference type="NCBI Taxonomy" id="35570"/>
    <lineage>
        <taxon>Eukaryota</taxon>
        <taxon>Metazoa</taxon>
        <taxon>Ecdysozoa</taxon>
        <taxon>Arthropoda</taxon>
        <taxon>Hexapoda</taxon>
        <taxon>Insecta</taxon>
        <taxon>Pterygota</taxon>
        <taxon>Neoptera</taxon>
        <taxon>Endopterygota</taxon>
        <taxon>Diptera</taxon>
        <taxon>Brachycera</taxon>
        <taxon>Muscomorpha</taxon>
        <taxon>Muscoidea</taxon>
        <taxon>Muscidae</taxon>
        <taxon>Stomoxys</taxon>
    </lineage>
</organism>
<dbReference type="EnsemblMetazoa" id="SCAU014448-RB">
    <property type="protein sequence ID" value="SCAU014448-PB"/>
    <property type="gene ID" value="SCAU014448"/>
</dbReference>
<keyword evidence="3" id="KW-0805">Transcription regulation</keyword>
<feature type="region of interest" description="Disordered" evidence="7">
    <location>
        <begin position="479"/>
        <end position="503"/>
    </location>
</feature>
<dbReference type="GO" id="GO:0003677">
    <property type="term" value="F:DNA binding"/>
    <property type="evidence" value="ECO:0007669"/>
    <property type="project" value="UniProtKB-KW"/>
</dbReference>
<sequence>MKLEPNVNGGSPLVTPLKISTAKVESIPNNETSKTDNEEDFDQFPDADEDLDDAGSSCVKNENGSEFSSVEETKTFTKVVEGIDNETAGETDESAVGKKKSRKKRSLNWEEAERGLLVEIIKPKVDFVENKSVDAKSIKSKRLAWLHVTKQFNALNFRHRSLEQIQVQWRSMKNSAKKEYQQKYPKATSMLDGMQMLEFMEEMQKEPAIGGTRSQTRNSNIQMKKEQLDDLDEEDDTPLAALPATLFNNTSNSEDTQPTSTLALSPSTSAESQNLEFQPLNNAESLIDVPVKKRKILPKLKEKLPKAKALHQAAAADGSGKMCGDKPVLGLKIKRQKCETTNAASSSLTDVSSSANTSLGVSSYTSASSTNLNANYLFSESKPSTAVVHAHNSNSVLTTPPPSPSACNDEKYKKQIFDLIRRARLAEIDFARKEHEQKLRHQQQEQDLKMRYMREMHEQRMRFAQMEYEARMRVYAQANEKAASNDTSSSSSLAVLPDQSKDT</sequence>
<evidence type="ECO:0000256" key="1">
    <source>
        <dbReference type="ARBA" id="ARBA00011764"/>
    </source>
</evidence>
<feature type="region of interest" description="Disordered" evidence="7">
    <location>
        <begin position="1"/>
        <end position="70"/>
    </location>
</feature>
<evidence type="ECO:0000256" key="7">
    <source>
        <dbReference type="SAM" id="MobiDB-lite"/>
    </source>
</evidence>
<feature type="compositionally biased region" description="Low complexity" evidence="7">
    <location>
        <begin position="256"/>
        <end position="270"/>
    </location>
</feature>
<evidence type="ECO:0000256" key="3">
    <source>
        <dbReference type="ARBA" id="ARBA00023015"/>
    </source>
</evidence>
<dbReference type="AlphaFoldDB" id="A0A1I8Q724"/>
<feature type="compositionally biased region" description="Polar residues" evidence="7">
    <location>
        <begin position="58"/>
        <end position="70"/>
    </location>
</feature>
<evidence type="ECO:0000256" key="4">
    <source>
        <dbReference type="ARBA" id="ARBA00023125"/>
    </source>
</evidence>
<dbReference type="OrthoDB" id="6084504at2759"/>
<dbReference type="InterPro" id="IPR028002">
    <property type="entry name" value="Myb_DNA-bind_5"/>
</dbReference>
<evidence type="ECO:0000259" key="8">
    <source>
        <dbReference type="Pfam" id="PF13873"/>
    </source>
</evidence>
<evidence type="ECO:0000313" key="9">
    <source>
        <dbReference type="EnsemblMetazoa" id="SCAU014448-PB"/>
    </source>
</evidence>
<keyword evidence="5" id="KW-0804">Transcription</keyword>
<dbReference type="EnsemblMetazoa" id="SCAU014448-RA">
    <property type="protein sequence ID" value="SCAU014448-PA"/>
    <property type="gene ID" value="SCAU014448"/>
</dbReference>
<comment type="subunit">
    <text evidence="1">Self-associates forming complexes of several hundred monomers.</text>
</comment>